<organism evidence="5 6">
    <name type="scientific">Rotaria sordida</name>
    <dbReference type="NCBI Taxonomy" id="392033"/>
    <lineage>
        <taxon>Eukaryota</taxon>
        <taxon>Metazoa</taxon>
        <taxon>Spiralia</taxon>
        <taxon>Gnathifera</taxon>
        <taxon>Rotifera</taxon>
        <taxon>Eurotatoria</taxon>
        <taxon>Bdelloidea</taxon>
        <taxon>Philodinida</taxon>
        <taxon>Philodinidae</taxon>
        <taxon>Rotaria</taxon>
    </lineage>
</organism>
<keyword evidence="2" id="KW-1015">Disulfide bond</keyword>
<dbReference type="SMART" id="SM01411">
    <property type="entry name" value="Ephrin_rec_like"/>
    <property type="match status" value="3"/>
</dbReference>
<accession>A0A815FD11</accession>
<comment type="caution">
    <text evidence="5">The sequence shown here is derived from an EMBL/GenBank/DDBJ whole genome shotgun (WGS) entry which is preliminary data.</text>
</comment>
<dbReference type="EMBL" id="CAJNOT010002571">
    <property type="protein sequence ID" value="CAF1326937.1"/>
    <property type="molecule type" value="Genomic_DNA"/>
</dbReference>
<keyword evidence="3" id="KW-0812">Transmembrane</keyword>
<keyword evidence="3" id="KW-0472">Membrane</keyword>
<evidence type="ECO:0000256" key="1">
    <source>
        <dbReference type="ARBA" id="ARBA00022729"/>
    </source>
</evidence>
<keyword evidence="3" id="KW-1133">Transmembrane helix</keyword>
<proteinExistence type="predicted"/>
<sequence>MTTKQLNVTDRILLHGVDTELSDDYIRSELLKTYQGVKHVQRWYRKDKDKHENEIPKDLVQVNFISPKYTERFLQDGFINIGNLRCQVAPLKPTIRLENEIKSDNESDCQSERFTEEQQVTDKILVHDVPTHIPDEDLKQELSKIYRGIRYVKRWYYKDESKAPTERVQIDFTSSKHTKTILENGFINVGRYCWPVTALKPSMYLRNKLESDSRSYYQPQILTEQDILHTFEEQKKQLNDLMCHFDDQLNKTITSRCDFSITDEVEKDDENDSKKRSFFVLQPTGYGIWKDKKIDIDEPGEYKLSLYTRGFNAFRFSLSIRSIVVVGSSFIQGCIPCPPGTYASKSGSDTCIPCTNNTYTLLDGSTRCLPCKDSEYADEGSSQCLPRPMCQAKHYQQVFIGCDKSDTATIKYEPIQPKVCIGDMPYKEMKQFPCRTCNPGMYKNIGTGRCEFCPQGTYSDGTLNECRQCKNELSVLPGLYYKNWNELPMYLKRSYMSFHETKNFNQLIHDQSWIPGIEYISSQALPDVLSVLSLTIVKGFRLTELARVTKEFGTLFFTFSIQCQKSCTLFLVFEDVYRGDDNDWKIIQKWNVKEHADHTDIVNYTYSIQYSDEIIFSWLFTSDTTDEGVDEIRIYEIRITNTILGGSDRCVSCLTTNNQEAECKSCTPGHILSNNTCIPCPSSTIASRMRPNDLVPTICKPCTNNTISDDGISCYVPCKQTFNGNIQYDLNGISTIEFHGSKLFTQKGSGYFHVFNASICGKTSVTCGKTLTPEELKRSKKQVKIESKLCRMGIVPNRNDNATSVAYVDDFGEQLLNVSLSTLQYFPHLHSDCNLTDITLVYRVNASTSQSSCSERITYLSLRCDHLLDDEKQNSSIKYKLQTPNDCITGTCDECIFYFLLRTPFACPIYDNDTNDYRTFFGLRKFGRQEVQKIHYPYCSHNLSEIVETCRCSILSLKIQIIFSLFIIIVGILILVIIICWRKNRKLEYRYMQLIENTNPDDDRPVDNICAQISYEEDSSDEVQFKTQSQEKKIINVVRKKSHNRQSESFGDEYINK</sequence>
<dbReference type="InterPro" id="IPR039181">
    <property type="entry name" value="Elapor1/2"/>
</dbReference>
<dbReference type="PANTHER" id="PTHR22727:SF15">
    <property type="entry name" value="MRH DOMAIN-CONTAINING PROTEIN"/>
    <property type="match status" value="1"/>
</dbReference>
<dbReference type="InterPro" id="IPR009030">
    <property type="entry name" value="Growth_fac_rcpt_cys_sf"/>
</dbReference>
<reference evidence="5" key="1">
    <citation type="submission" date="2021-02" db="EMBL/GenBank/DDBJ databases">
        <authorList>
            <person name="Nowell W R."/>
        </authorList>
    </citation>
    <scope>NUCLEOTIDE SEQUENCE</scope>
</reference>
<evidence type="ECO:0000313" key="6">
    <source>
        <dbReference type="Proteomes" id="UP000663864"/>
    </source>
</evidence>
<keyword evidence="1" id="KW-0732">Signal</keyword>
<evidence type="ECO:0000259" key="4">
    <source>
        <dbReference type="PROSITE" id="PS51914"/>
    </source>
</evidence>
<evidence type="ECO:0000313" key="5">
    <source>
        <dbReference type="EMBL" id="CAF1326937.1"/>
    </source>
</evidence>
<dbReference type="PANTHER" id="PTHR22727">
    <property type="entry name" value="PROTEIN CBG13728"/>
    <property type="match status" value="1"/>
</dbReference>
<dbReference type="InterPro" id="IPR056607">
    <property type="entry name" value="Elapor1/2_MRH"/>
</dbReference>
<feature type="domain" description="MRH" evidence="4">
    <location>
        <begin position="716"/>
        <end position="909"/>
    </location>
</feature>
<gene>
    <name evidence="5" type="ORF">ZHD862_LOCUS29313</name>
</gene>
<evidence type="ECO:0000256" key="2">
    <source>
        <dbReference type="ARBA" id="ARBA00023157"/>
    </source>
</evidence>
<dbReference type="InterPro" id="IPR056610">
    <property type="entry name" value="Elapor1/2_TNFR-like"/>
</dbReference>
<dbReference type="PROSITE" id="PS51914">
    <property type="entry name" value="MRH"/>
    <property type="match status" value="1"/>
</dbReference>
<name>A0A815FD11_9BILA</name>
<dbReference type="SUPFAM" id="SSF57184">
    <property type="entry name" value="Growth factor receptor domain"/>
    <property type="match status" value="1"/>
</dbReference>
<evidence type="ECO:0000256" key="3">
    <source>
        <dbReference type="SAM" id="Phobius"/>
    </source>
</evidence>
<dbReference type="Proteomes" id="UP000663864">
    <property type="component" value="Unassembled WGS sequence"/>
</dbReference>
<dbReference type="Gene3D" id="2.10.50.10">
    <property type="entry name" value="Tumor Necrosis Factor Receptor, subunit A, domain 2"/>
    <property type="match status" value="1"/>
</dbReference>
<dbReference type="GO" id="GO:0016020">
    <property type="term" value="C:membrane"/>
    <property type="evidence" value="ECO:0007669"/>
    <property type="project" value="TreeGrafter"/>
</dbReference>
<dbReference type="InterPro" id="IPR044865">
    <property type="entry name" value="MRH_dom"/>
</dbReference>
<dbReference type="Pfam" id="PF23087">
    <property type="entry name" value="MRH_ELAPOR1_9th"/>
    <property type="match status" value="1"/>
</dbReference>
<dbReference type="AlphaFoldDB" id="A0A815FD11"/>
<dbReference type="Pfam" id="PF23091">
    <property type="entry name" value="TNFR_ELAPOR1_6th"/>
    <property type="match status" value="1"/>
</dbReference>
<feature type="transmembrane region" description="Helical" evidence="3">
    <location>
        <begin position="961"/>
        <end position="981"/>
    </location>
</feature>
<protein>
    <recommendedName>
        <fullName evidence="4">MRH domain-containing protein</fullName>
    </recommendedName>
</protein>